<dbReference type="PANTHER" id="PTHR44196">
    <property type="entry name" value="DEHYDROGENASE/REDUCTASE SDR FAMILY MEMBER 7B"/>
    <property type="match status" value="1"/>
</dbReference>
<evidence type="ECO:0000256" key="3">
    <source>
        <dbReference type="RuleBase" id="RU000363"/>
    </source>
</evidence>
<gene>
    <name evidence="4" type="ORF">ENR15_18460</name>
</gene>
<dbReference type="PRINTS" id="PR00081">
    <property type="entry name" value="GDHRDH"/>
</dbReference>
<dbReference type="AlphaFoldDB" id="A0A7C3ZLW0"/>
<proteinExistence type="inferred from homology"/>
<reference evidence="4" key="1">
    <citation type="journal article" date="2020" name="mSystems">
        <title>Genome- and Community-Level Interaction Insights into Carbon Utilization and Element Cycling Functions of Hydrothermarchaeota in Hydrothermal Sediment.</title>
        <authorList>
            <person name="Zhou Z."/>
            <person name="Liu Y."/>
            <person name="Xu W."/>
            <person name="Pan J."/>
            <person name="Luo Z.H."/>
            <person name="Li M."/>
        </authorList>
    </citation>
    <scope>NUCLEOTIDE SEQUENCE [LARGE SCALE GENOMIC DNA]</scope>
    <source>
        <strain evidence="4">SpSt-374</strain>
    </source>
</reference>
<organism evidence="4">
    <name type="scientific">Planktothricoides sp. SpSt-374</name>
    <dbReference type="NCBI Taxonomy" id="2282167"/>
    <lineage>
        <taxon>Bacteria</taxon>
        <taxon>Bacillati</taxon>
        <taxon>Cyanobacteriota</taxon>
        <taxon>Cyanophyceae</taxon>
        <taxon>Oscillatoriophycideae</taxon>
        <taxon>Oscillatoriales</taxon>
        <taxon>Oscillatoriaceae</taxon>
        <taxon>Planktothricoides</taxon>
    </lineage>
</organism>
<accession>A0A7C3ZLW0</accession>
<dbReference type="PIRSF" id="PIRSF000126">
    <property type="entry name" value="11-beta-HSD1"/>
    <property type="match status" value="1"/>
</dbReference>
<evidence type="ECO:0000256" key="2">
    <source>
        <dbReference type="ARBA" id="ARBA00023002"/>
    </source>
</evidence>
<dbReference type="SUPFAM" id="SSF51735">
    <property type="entry name" value="NAD(P)-binding Rossmann-fold domains"/>
    <property type="match status" value="1"/>
</dbReference>
<evidence type="ECO:0000256" key="1">
    <source>
        <dbReference type="ARBA" id="ARBA00006484"/>
    </source>
</evidence>
<dbReference type="PRINTS" id="PR00080">
    <property type="entry name" value="SDRFAMILY"/>
</dbReference>
<dbReference type="PANTHER" id="PTHR44196:SF2">
    <property type="entry name" value="SHORT-CHAIN DEHYDROGENASE-RELATED"/>
    <property type="match status" value="1"/>
</dbReference>
<dbReference type="InterPro" id="IPR036291">
    <property type="entry name" value="NAD(P)-bd_dom_sf"/>
</dbReference>
<dbReference type="GO" id="GO:0016491">
    <property type="term" value="F:oxidoreductase activity"/>
    <property type="evidence" value="ECO:0007669"/>
    <property type="project" value="UniProtKB-KW"/>
</dbReference>
<comment type="similarity">
    <text evidence="1 3">Belongs to the short-chain dehydrogenases/reductases (SDR) family.</text>
</comment>
<protein>
    <submittedName>
        <fullName evidence="4">SDR family oxidoreductase</fullName>
    </submittedName>
</protein>
<dbReference type="EMBL" id="DSPX01000192">
    <property type="protein sequence ID" value="HGG02563.1"/>
    <property type="molecule type" value="Genomic_DNA"/>
</dbReference>
<comment type="caution">
    <text evidence="4">The sequence shown here is derived from an EMBL/GenBank/DDBJ whole genome shotgun (WGS) entry which is preliminary data.</text>
</comment>
<name>A0A7C3ZLW0_9CYAN</name>
<dbReference type="GO" id="GO:0016020">
    <property type="term" value="C:membrane"/>
    <property type="evidence" value="ECO:0007669"/>
    <property type="project" value="TreeGrafter"/>
</dbReference>
<sequence>MATALITGASSGIGEVFAWELAQRNYDLVLVARSEAKLQELAEKLMQAYAIHAEIIVQDLSNPGAGTTVFEAVSQKGWTVDMLINNAGFGDYGSFSDRPLPKIMEMIQLNIATLVELTHLFLTPMRQRRSGTIINVASIAGFLPLPYMSVYAATKAFVLSFSSALWAENRADGIRIQALCPGPTSTQFFQVAEFPATMNGNGGNMVTAAEVVKESLKGLETNKSNIVTGGLKTQIIVNLQRFFPRDFLLSLMESQFKAK</sequence>
<keyword evidence="2" id="KW-0560">Oxidoreductase</keyword>
<evidence type="ECO:0000313" key="4">
    <source>
        <dbReference type="EMBL" id="HGG02563.1"/>
    </source>
</evidence>
<dbReference type="Pfam" id="PF00106">
    <property type="entry name" value="adh_short"/>
    <property type="match status" value="1"/>
</dbReference>
<dbReference type="Gene3D" id="3.40.50.720">
    <property type="entry name" value="NAD(P)-binding Rossmann-like Domain"/>
    <property type="match status" value="1"/>
</dbReference>
<dbReference type="InterPro" id="IPR002347">
    <property type="entry name" value="SDR_fam"/>
</dbReference>